<keyword evidence="2" id="KW-1185">Reference proteome</keyword>
<dbReference type="Proteomes" id="UP001208656">
    <property type="component" value="Unassembled WGS sequence"/>
</dbReference>
<name>A0ABT2WGV3_9BACI</name>
<sequence>MLEFIQVSGFWEPDREQLRLIQKESPECLLPYYHREVMKAIERKNRKSYKEAVRYLKKLRTIYKKLNKETTWEYYLENLLEDTKRLRAFQEECQRGKLVHVENEAIRS</sequence>
<proteinExistence type="predicted"/>
<evidence type="ECO:0000313" key="2">
    <source>
        <dbReference type="Proteomes" id="UP001208656"/>
    </source>
</evidence>
<accession>A0ABT2WGV3</accession>
<organism evidence="1 2">
    <name type="scientific">Pallidibacillus thermolactis</name>
    <dbReference type="NCBI Taxonomy" id="251051"/>
    <lineage>
        <taxon>Bacteria</taxon>
        <taxon>Bacillati</taxon>
        <taxon>Bacillota</taxon>
        <taxon>Bacilli</taxon>
        <taxon>Bacillales</taxon>
        <taxon>Bacillaceae</taxon>
        <taxon>Pallidibacillus</taxon>
    </lineage>
</organism>
<gene>
    <name evidence="1" type="ORF">OEV82_06825</name>
</gene>
<comment type="caution">
    <text evidence="1">The sequence shown here is derived from an EMBL/GenBank/DDBJ whole genome shotgun (WGS) entry which is preliminary data.</text>
</comment>
<protein>
    <submittedName>
        <fullName evidence="1">Uncharacterized protein</fullName>
    </submittedName>
</protein>
<reference evidence="1 2" key="1">
    <citation type="submission" date="2022-10" db="EMBL/GenBank/DDBJ databases">
        <title>Description of Fervidibacillus gen. nov. in the family Fervidibacillaceae fam. nov. with two species, Fervidibacillus albus sp. nov., and Fervidibacillus halotolerans sp. nov., isolated from tidal flat sediments.</title>
        <authorList>
            <person name="Kwon K.K."/>
            <person name="Yang S.-H."/>
        </authorList>
    </citation>
    <scope>NUCLEOTIDE SEQUENCE [LARGE SCALE GENOMIC DNA]</scope>
    <source>
        <strain evidence="1 2">DSM 23332</strain>
    </source>
</reference>
<evidence type="ECO:0000313" key="1">
    <source>
        <dbReference type="EMBL" id="MCU9594166.1"/>
    </source>
</evidence>
<dbReference type="EMBL" id="JAOUSE010000014">
    <property type="protein sequence ID" value="MCU9594166.1"/>
    <property type="molecule type" value="Genomic_DNA"/>
</dbReference>
<dbReference type="RefSeq" id="WP_263061403.1">
    <property type="nucleotide sequence ID" value="NZ_JAOUSE010000014.1"/>
</dbReference>